<evidence type="ECO:0000256" key="1">
    <source>
        <dbReference type="ARBA" id="ARBA00004651"/>
    </source>
</evidence>
<evidence type="ECO:0000256" key="7">
    <source>
        <dbReference type="RuleBase" id="RU363032"/>
    </source>
</evidence>
<evidence type="ECO:0000256" key="3">
    <source>
        <dbReference type="ARBA" id="ARBA00022475"/>
    </source>
</evidence>
<dbReference type="EMBL" id="QVLU01000008">
    <property type="protein sequence ID" value="RGE71922.1"/>
    <property type="molecule type" value="Genomic_DNA"/>
</dbReference>
<keyword evidence="3" id="KW-1003">Cell membrane</keyword>
<dbReference type="RefSeq" id="WP_025488848.1">
    <property type="nucleotide sequence ID" value="NZ_JBKVAZ010000009.1"/>
</dbReference>
<comment type="subcellular location">
    <subcellularLocation>
        <location evidence="1 7">Cell membrane</location>
        <topology evidence="1 7">Multi-pass membrane protein</topology>
    </subcellularLocation>
</comment>
<evidence type="ECO:0000256" key="5">
    <source>
        <dbReference type="ARBA" id="ARBA00022989"/>
    </source>
</evidence>
<dbReference type="AlphaFoldDB" id="A0A3E3IXW6"/>
<keyword evidence="6 7" id="KW-0472">Membrane</keyword>
<evidence type="ECO:0000313" key="9">
    <source>
        <dbReference type="EMBL" id="RGE71922.1"/>
    </source>
</evidence>
<dbReference type="Pfam" id="PF00528">
    <property type="entry name" value="BPD_transp_1"/>
    <property type="match status" value="1"/>
</dbReference>
<feature type="transmembrane region" description="Helical" evidence="7">
    <location>
        <begin position="251"/>
        <end position="272"/>
    </location>
</feature>
<feature type="transmembrane region" description="Helical" evidence="7">
    <location>
        <begin position="21"/>
        <end position="46"/>
    </location>
</feature>
<evidence type="ECO:0000256" key="2">
    <source>
        <dbReference type="ARBA" id="ARBA00022448"/>
    </source>
</evidence>
<proteinExistence type="inferred from homology"/>
<feature type="transmembrane region" description="Helical" evidence="7">
    <location>
        <begin position="117"/>
        <end position="137"/>
    </location>
</feature>
<dbReference type="InterPro" id="IPR035906">
    <property type="entry name" value="MetI-like_sf"/>
</dbReference>
<comment type="similarity">
    <text evidence="7">Belongs to the binding-protein-dependent transport system permease family.</text>
</comment>
<evidence type="ECO:0000256" key="6">
    <source>
        <dbReference type="ARBA" id="ARBA00023136"/>
    </source>
</evidence>
<reference evidence="9 10" key="1">
    <citation type="submission" date="2018-08" db="EMBL/GenBank/DDBJ databases">
        <title>A genome reference for cultivated species of the human gut microbiota.</title>
        <authorList>
            <person name="Zou Y."/>
            <person name="Xue W."/>
            <person name="Luo G."/>
        </authorList>
    </citation>
    <scope>NUCLEOTIDE SEQUENCE [LARGE SCALE GENOMIC DNA]</scope>
    <source>
        <strain evidence="9 10">AF26-4BH</strain>
    </source>
</reference>
<feature type="domain" description="ABC transmembrane type-1" evidence="8">
    <location>
        <begin position="81"/>
        <end position="272"/>
    </location>
</feature>
<dbReference type="GO" id="GO:0005886">
    <property type="term" value="C:plasma membrane"/>
    <property type="evidence" value="ECO:0007669"/>
    <property type="project" value="UniProtKB-SubCell"/>
</dbReference>
<dbReference type="PROSITE" id="PS50928">
    <property type="entry name" value="ABC_TM1"/>
    <property type="match status" value="1"/>
</dbReference>
<feature type="transmembrane region" description="Helical" evidence="7">
    <location>
        <begin position="81"/>
        <end position="105"/>
    </location>
</feature>
<dbReference type="PANTHER" id="PTHR43744">
    <property type="entry name" value="ABC TRANSPORTER PERMEASE PROTEIN MG189-RELATED-RELATED"/>
    <property type="match status" value="1"/>
</dbReference>
<keyword evidence="2 7" id="KW-0813">Transport</keyword>
<gene>
    <name evidence="9" type="ORF">DWY69_10635</name>
</gene>
<accession>A0A3E3IXW6</accession>
<evidence type="ECO:0000256" key="4">
    <source>
        <dbReference type="ARBA" id="ARBA00022692"/>
    </source>
</evidence>
<name>A0A3E3IXW6_9FIRM</name>
<dbReference type="SUPFAM" id="SSF161098">
    <property type="entry name" value="MetI-like"/>
    <property type="match status" value="1"/>
</dbReference>
<dbReference type="PANTHER" id="PTHR43744:SF12">
    <property type="entry name" value="ABC TRANSPORTER PERMEASE PROTEIN MG189-RELATED"/>
    <property type="match status" value="1"/>
</dbReference>
<sequence length="287" mass="32750">MDNKQIAEKKHSISPVKVRRIISEILMILFTCVFLFPFYVMIVLAVKTPSQALMNPLSFPTSFELSNFINAWQMTNFPRTFLNTFVITATSVILIVLVTGMGTFVMHRTKNRLVRNLYFFFIAGLMIPFYLSLSPSVKLMKNLSLMDSIPGICISYIGRNIPFAVFLFMGFIRSVPNDLAESAVIDGCSPFKMYWKIYFPLLKHVVSTLIILDTMSIWNDFLYPLLILQTKKHQTLTLVQYVFRSEASTQWNLIFASYLLSMLPLLITYFALQKNIVEGIAAGAVKG</sequence>
<dbReference type="Gene3D" id="1.10.3720.10">
    <property type="entry name" value="MetI-like"/>
    <property type="match status" value="1"/>
</dbReference>
<dbReference type="CDD" id="cd06261">
    <property type="entry name" value="TM_PBP2"/>
    <property type="match status" value="1"/>
</dbReference>
<feature type="transmembrane region" description="Helical" evidence="7">
    <location>
        <begin position="149"/>
        <end position="172"/>
    </location>
</feature>
<keyword evidence="4 7" id="KW-0812">Transmembrane</keyword>
<evidence type="ECO:0000313" key="10">
    <source>
        <dbReference type="Proteomes" id="UP000261166"/>
    </source>
</evidence>
<dbReference type="OrthoDB" id="153186at2"/>
<organism evidence="9 10">
    <name type="scientific">Eisenbergiella massiliensis</name>
    <dbReference type="NCBI Taxonomy" id="1720294"/>
    <lineage>
        <taxon>Bacteria</taxon>
        <taxon>Bacillati</taxon>
        <taxon>Bacillota</taxon>
        <taxon>Clostridia</taxon>
        <taxon>Lachnospirales</taxon>
        <taxon>Lachnospiraceae</taxon>
        <taxon>Eisenbergiella</taxon>
    </lineage>
</organism>
<protein>
    <submittedName>
        <fullName evidence="9">Carbohydrate ABC transporter permease</fullName>
    </submittedName>
</protein>
<dbReference type="InterPro" id="IPR000515">
    <property type="entry name" value="MetI-like"/>
</dbReference>
<dbReference type="GO" id="GO:0055085">
    <property type="term" value="P:transmembrane transport"/>
    <property type="evidence" value="ECO:0007669"/>
    <property type="project" value="InterPro"/>
</dbReference>
<comment type="caution">
    <text evidence="9">The sequence shown here is derived from an EMBL/GenBank/DDBJ whole genome shotgun (WGS) entry which is preliminary data.</text>
</comment>
<keyword evidence="5 7" id="KW-1133">Transmembrane helix</keyword>
<evidence type="ECO:0000259" key="8">
    <source>
        <dbReference type="PROSITE" id="PS50928"/>
    </source>
</evidence>
<dbReference type="Proteomes" id="UP000261166">
    <property type="component" value="Unassembled WGS sequence"/>
</dbReference>